<sequence length="343" mass="38411">MGSTMKVYFFVTGNLAAETLLIAANELKSKCPDLAVELLTDGVLPTLPNDFVSSKMKPHNIAKEIGLKKGDIVITGMMWPGDKERAIFREARESKAKSIVLLQDISGDANKFMYQGELHLPDHICVSDTLTYENLINIGIPKNKVVSLGSLYLDNLFKEIEQESNNNNNKRIGYLTVPNLSDFKNWGSDYGYNEIEIGKELVELGGRLNMDLIIRKHPKELASDKYDYLGSSSIKCEVTSHKDASIIDFISSCDVVVSTYSTTLIIAKKMGKKVVSYQPTSNKPFRGDVYKRLGIPVTKSIEELYSHLLSSSFQQGKCDLDSVIFNYNHSGEKFSSFIDELRY</sequence>
<dbReference type="Gene3D" id="3.40.50.12580">
    <property type="match status" value="1"/>
</dbReference>
<accession>A0A167I0Z4</accession>
<dbReference type="PATRIC" id="fig|1365253.3.peg.119"/>
<evidence type="ECO:0000313" key="1">
    <source>
        <dbReference type="EMBL" id="KZN58770.1"/>
    </source>
</evidence>
<dbReference type="SUPFAM" id="SSF53756">
    <property type="entry name" value="UDP-Glycosyltransferase/glycogen phosphorylase"/>
    <property type="match status" value="1"/>
</dbReference>
<comment type="caution">
    <text evidence="1">The sequence shown here is derived from an EMBL/GenBank/DDBJ whole genome shotgun (WGS) entry which is preliminary data.</text>
</comment>
<dbReference type="Proteomes" id="UP000076587">
    <property type="component" value="Unassembled WGS sequence"/>
</dbReference>
<proteinExistence type="predicted"/>
<dbReference type="InterPro" id="IPR043148">
    <property type="entry name" value="TagF_C"/>
</dbReference>
<name>A0A167I0Z4_9GAMM</name>
<dbReference type="EMBL" id="AUXT01000003">
    <property type="protein sequence ID" value="KZN58770.1"/>
    <property type="molecule type" value="Genomic_DNA"/>
</dbReference>
<evidence type="ECO:0000313" key="2">
    <source>
        <dbReference type="Proteomes" id="UP000076587"/>
    </source>
</evidence>
<gene>
    <name evidence="1" type="ORF">N482_21435</name>
</gene>
<protein>
    <recommendedName>
        <fullName evidence="3">UDP-N-acetylglucosamine 2-epimerase domain-containing protein</fullName>
    </recommendedName>
</protein>
<organism evidence="1 2">
    <name type="scientific">Pseudoalteromonas luteoviolacea NCIMB 1942</name>
    <dbReference type="NCBI Taxonomy" id="1365253"/>
    <lineage>
        <taxon>Bacteria</taxon>
        <taxon>Pseudomonadati</taxon>
        <taxon>Pseudomonadota</taxon>
        <taxon>Gammaproteobacteria</taxon>
        <taxon>Alteromonadales</taxon>
        <taxon>Pseudoalteromonadaceae</taxon>
        <taxon>Pseudoalteromonas</taxon>
    </lineage>
</organism>
<reference evidence="1 2" key="1">
    <citation type="submission" date="2013-07" db="EMBL/GenBank/DDBJ databases">
        <title>Comparative Genomic and Metabolomic Analysis of Twelve Strains of Pseudoalteromonas luteoviolacea.</title>
        <authorList>
            <person name="Vynne N.G."/>
            <person name="Mansson M."/>
            <person name="Gram L."/>
        </authorList>
    </citation>
    <scope>NUCLEOTIDE SEQUENCE [LARGE SCALE GENOMIC DNA]</scope>
    <source>
        <strain evidence="1 2">NCIMB 1942</strain>
    </source>
</reference>
<dbReference type="AlphaFoldDB" id="A0A167I0Z4"/>
<evidence type="ECO:0008006" key="3">
    <source>
        <dbReference type="Google" id="ProtNLM"/>
    </source>
</evidence>